<name>R7RVT3_STEHR</name>
<proteinExistence type="predicted"/>
<organism evidence="1 2">
    <name type="scientific">Stereum hirsutum (strain FP-91666)</name>
    <name type="common">White-rot fungus</name>
    <dbReference type="NCBI Taxonomy" id="721885"/>
    <lineage>
        <taxon>Eukaryota</taxon>
        <taxon>Fungi</taxon>
        <taxon>Dikarya</taxon>
        <taxon>Basidiomycota</taxon>
        <taxon>Agaricomycotina</taxon>
        <taxon>Agaricomycetes</taxon>
        <taxon>Russulales</taxon>
        <taxon>Stereaceae</taxon>
        <taxon>Stereum</taxon>
    </lineage>
</organism>
<dbReference type="Proteomes" id="UP000053927">
    <property type="component" value="Unassembled WGS sequence"/>
</dbReference>
<sequence>MTHFTFTRHFSSTFKGLDHLFYHGGWGGIAGAYWEFPGTETGIYFPSSTFSFDLSDTYISVFCTRGLAQDSSLHFGIDEIDAGSNFVKALSEDAKHYQVFD</sequence>
<evidence type="ECO:0000313" key="1">
    <source>
        <dbReference type="EMBL" id="EIM79274.1"/>
    </source>
</evidence>
<accession>R7RVT3</accession>
<evidence type="ECO:0000313" key="2">
    <source>
        <dbReference type="Proteomes" id="UP000053927"/>
    </source>
</evidence>
<dbReference type="RefSeq" id="XP_007311580.1">
    <property type="nucleotide sequence ID" value="XM_007311518.1"/>
</dbReference>
<protein>
    <submittedName>
        <fullName evidence="1">Uncharacterized protein</fullName>
    </submittedName>
</protein>
<reference evidence="2" key="1">
    <citation type="journal article" date="2012" name="Science">
        <title>The Paleozoic origin of enzymatic lignin decomposition reconstructed from 31 fungal genomes.</title>
        <authorList>
            <person name="Floudas D."/>
            <person name="Binder M."/>
            <person name="Riley R."/>
            <person name="Barry K."/>
            <person name="Blanchette R.A."/>
            <person name="Henrissat B."/>
            <person name="Martinez A.T."/>
            <person name="Otillar R."/>
            <person name="Spatafora J.W."/>
            <person name="Yadav J.S."/>
            <person name="Aerts A."/>
            <person name="Benoit I."/>
            <person name="Boyd A."/>
            <person name="Carlson A."/>
            <person name="Copeland A."/>
            <person name="Coutinho P.M."/>
            <person name="de Vries R.P."/>
            <person name="Ferreira P."/>
            <person name="Findley K."/>
            <person name="Foster B."/>
            <person name="Gaskell J."/>
            <person name="Glotzer D."/>
            <person name="Gorecki P."/>
            <person name="Heitman J."/>
            <person name="Hesse C."/>
            <person name="Hori C."/>
            <person name="Igarashi K."/>
            <person name="Jurgens J.A."/>
            <person name="Kallen N."/>
            <person name="Kersten P."/>
            <person name="Kohler A."/>
            <person name="Kuees U."/>
            <person name="Kumar T.K.A."/>
            <person name="Kuo A."/>
            <person name="LaButti K."/>
            <person name="Larrondo L.F."/>
            <person name="Lindquist E."/>
            <person name="Ling A."/>
            <person name="Lombard V."/>
            <person name="Lucas S."/>
            <person name="Lundell T."/>
            <person name="Martin R."/>
            <person name="McLaughlin D.J."/>
            <person name="Morgenstern I."/>
            <person name="Morin E."/>
            <person name="Murat C."/>
            <person name="Nagy L.G."/>
            <person name="Nolan M."/>
            <person name="Ohm R.A."/>
            <person name="Patyshakuliyeva A."/>
            <person name="Rokas A."/>
            <person name="Ruiz-Duenas F.J."/>
            <person name="Sabat G."/>
            <person name="Salamov A."/>
            <person name="Samejima M."/>
            <person name="Schmutz J."/>
            <person name="Slot J.C."/>
            <person name="St John F."/>
            <person name="Stenlid J."/>
            <person name="Sun H."/>
            <person name="Sun S."/>
            <person name="Syed K."/>
            <person name="Tsang A."/>
            <person name="Wiebenga A."/>
            <person name="Young D."/>
            <person name="Pisabarro A."/>
            <person name="Eastwood D.C."/>
            <person name="Martin F."/>
            <person name="Cullen D."/>
            <person name="Grigoriev I.V."/>
            <person name="Hibbett D.S."/>
        </authorList>
    </citation>
    <scope>NUCLEOTIDE SEQUENCE [LARGE SCALE GENOMIC DNA]</scope>
    <source>
        <strain evidence="2">FP-91666</strain>
    </source>
</reference>
<gene>
    <name evidence="1" type="ORF">STEHIDRAFT_116624</name>
</gene>
<dbReference type="KEGG" id="shs:STEHIDRAFT_116624"/>
<keyword evidence="2" id="KW-1185">Reference proteome</keyword>
<dbReference type="EMBL" id="JH687406">
    <property type="protein sequence ID" value="EIM79274.1"/>
    <property type="molecule type" value="Genomic_DNA"/>
</dbReference>
<dbReference type="GeneID" id="18795951"/>
<dbReference type="AlphaFoldDB" id="R7RVT3"/>